<comment type="caution">
    <text evidence="2">The sequence shown here is derived from an EMBL/GenBank/DDBJ whole genome shotgun (WGS) entry which is preliminary data.</text>
</comment>
<dbReference type="GeneID" id="68102512"/>
<dbReference type="Pfam" id="PF13475">
    <property type="entry name" value="DUF4116"/>
    <property type="match status" value="2"/>
</dbReference>
<dbReference type="RefSeq" id="XP_044544228.1">
    <property type="nucleotide sequence ID" value="XM_044685560.1"/>
</dbReference>
<dbReference type="Proteomes" id="UP000816034">
    <property type="component" value="Unassembled WGS sequence"/>
</dbReference>
<proteinExistence type="predicted"/>
<gene>
    <name evidence="2" type="ORF">C9374_010058</name>
</gene>
<dbReference type="EMBL" id="PYSW02000040">
    <property type="protein sequence ID" value="KAG2375054.1"/>
    <property type="molecule type" value="Genomic_DNA"/>
</dbReference>
<dbReference type="AlphaFoldDB" id="A0AA88GGW0"/>
<sequence length="312" mass="36742">MELMFDSECFEKSCKYSLLRFFFYTPPFVKYVKECEFSNNLKWKFNKTMMFREIELKNLHVFNYATRELLLSNDFKDDLIDYLLYIKCCPPELARNKKDLAKSIDHIGDCFQKSAQCQTNLSDDLKNDREFWNCFILDRYYEFFNVPEHLQQDREFILPLISKQGKLLQYLGPLLRNDFTIVMKAVSQNGLCLEYAPLALRNDHSIVKAATCQNPLALQFVPTELQPEWKEKFLVEMYQDPTKACALLEIFPEEMGNNEQVVLTSAKCHKEYPHAFKFASSKLKRSRDFVLKFIEQGGGLCLAYVPIEFIED</sequence>
<name>A0AA88GGW0_NAELO</name>
<evidence type="ECO:0000259" key="1">
    <source>
        <dbReference type="Pfam" id="PF13475"/>
    </source>
</evidence>
<protein>
    <recommendedName>
        <fullName evidence="1">DUF4116 domain-containing protein</fullName>
    </recommendedName>
</protein>
<accession>A0AA88GGW0</accession>
<dbReference type="InterPro" id="IPR025197">
    <property type="entry name" value="DUF4116"/>
</dbReference>
<reference evidence="2 3" key="1">
    <citation type="journal article" date="2018" name="BMC Genomics">
        <title>The genome of Naegleria lovaniensis, the basis for a comparative approach to unravel pathogenicity factors of the human pathogenic amoeba N. fowleri.</title>
        <authorList>
            <person name="Liechti N."/>
            <person name="Schurch N."/>
            <person name="Bruggmann R."/>
            <person name="Wittwer M."/>
        </authorList>
    </citation>
    <scope>NUCLEOTIDE SEQUENCE [LARGE SCALE GENOMIC DNA]</scope>
    <source>
        <strain evidence="2 3">ATCC 30569</strain>
    </source>
</reference>
<feature type="domain" description="DUF4116" evidence="1">
    <location>
        <begin position="270"/>
        <end position="309"/>
    </location>
</feature>
<organism evidence="2 3">
    <name type="scientific">Naegleria lovaniensis</name>
    <name type="common">Amoeba</name>
    <dbReference type="NCBI Taxonomy" id="51637"/>
    <lineage>
        <taxon>Eukaryota</taxon>
        <taxon>Discoba</taxon>
        <taxon>Heterolobosea</taxon>
        <taxon>Tetramitia</taxon>
        <taxon>Eutetramitia</taxon>
        <taxon>Vahlkampfiidae</taxon>
        <taxon>Naegleria</taxon>
    </lineage>
</organism>
<evidence type="ECO:0000313" key="2">
    <source>
        <dbReference type="EMBL" id="KAG2375054.1"/>
    </source>
</evidence>
<feature type="domain" description="DUF4116" evidence="1">
    <location>
        <begin position="153"/>
        <end position="197"/>
    </location>
</feature>
<keyword evidence="3" id="KW-1185">Reference proteome</keyword>
<evidence type="ECO:0000313" key="3">
    <source>
        <dbReference type="Proteomes" id="UP000816034"/>
    </source>
</evidence>